<dbReference type="Proteomes" id="UP000324705">
    <property type="component" value="Chromosome 2A"/>
</dbReference>
<dbReference type="Pfam" id="PF00830">
    <property type="entry name" value="Ribosomal_L28"/>
    <property type="match status" value="1"/>
</dbReference>
<evidence type="ECO:0000256" key="3">
    <source>
        <dbReference type="ARBA" id="ARBA00023274"/>
    </source>
</evidence>
<keyword evidence="2" id="KW-0689">Ribosomal protein</keyword>
<dbReference type="PANTHER" id="PTHR13528:SF2">
    <property type="entry name" value="LARGE RIBOSOMAL SUBUNIT PROTEIN BL28M"/>
    <property type="match status" value="1"/>
</dbReference>
<evidence type="ECO:0000256" key="5">
    <source>
        <dbReference type="SAM" id="MobiDB-lite"/>
    </source>
</evidence>
<dbReference type="InterPro" id="IPR037147">
    <property type="entry name" value="Ribosomal_bL28_sf"/>
</dbReference>
<accession>A0A9R1NQU7</accession>
<dbReference type="EMBL" id="LT934113">
    <property type="protein sequence ID" value="VAH29288.1"/>
    <property type="molecule type" value="Genomic_DNA"/>
</dbReference>
<dbReference type="Gramene" id="TRITD2Av1G083940.2">
    <property type="protein sequence ID" value="TRITD2Av1G083940.2"/>
    <property type="gene ID" value="TRITD2Av1G083940"/>
</dbReference>
<evidence type="ECO:0000256" key="4">
    <source>
        <dbReference type="ARBA" id="ARBA00035269"/>
    </source>
</evidence>
<keyword evidence="3" id="KW-0687">Ribonucleoprotein</keyword>
<feature type="compositionally biased region" description="Acidic residues" evidence="5">
    <location>
        <begin position="288"/>
        <end position="309"/>
    </location>
</feature>
<dbReference type="InterPro" id="IPR034704">
    <property type="entry name" value="Ribosomal_bL28/bL31-like_sf"/>
</dbReference>
<gene>
    <name evidence="6" type="ORF">TRITD_2Av1G083940</name>
</gene>
<dbReference type="SUPFAM" id="SSF143800">
    <property type="entry name" value="L28p-like"/>
    <property type="match status" value="1"/>
</dbReference>
<keyword evidence="7" id="KW-1185">Reference proteome</keyword>
<evidence type="ECO:0000313" key="6">
    <source>
        <dbReference type="EMBL" id="VAH29288.1"/>
    </source>
</evidence>
<organism evidence="6 7">
    <name type="scientific">Triticum turgidum subsp. durum</name>
    <name type="common">Durum wheat</name>
    <name type="synonym">Triticum durum</name>
    <dbReference type="NCBI Taxonomy" id="4567"/>
    <lineage>
        <taxon>Eukaryota</taxon>
        <taxon>Viridiplantae</taxon>
        <taxon>Streptophyta</taxon>
        <taxon>Embryophyta</taxon>
        <taxon>Tracheophyta</taxon>
        <taxon>Spermatophyta</taxon>
        <taxon>Magnoliopsida</taxon>
        <taxon>Liliopsida</taxon>
        <taxon>Poales</taxon>
        <taxon>Poaceae</taxon>
        <taxon>BOP clade</taxon>
        <taxon>Pooideae</taxon>
        <taxon>Triticodae</taxon>
        <taxon>Triticeae</taxon>
        <taxon>Triticinae</taxon>
        <taxon>Triticum</taxon>
    </lineage>
</organism>
<comment type="similarity">
    <text evidence="1">Belongs to the bacterial ribosomal protein bL28 family.</text>
</comment>
<dbReference type="InterPro" id="IPR026569">
    <property type="entry name" value="Ribosomal_bL28"/>
</dbReference>
<reference evidence="6 7" key="1">
    <citation type="submission" date="2017-09" db="EMBL/GenBank/DDBJ databases">
        <authorList>
            <consortium name="International Durum Wheat Genome Sequencing Consortium (IDWGSC)"/>
            <person name="Milanesi L."/>
        </authorList>
    </citation>
    <scope>NUCLEOTIDE SEQUENCE [LARGE SCALE GENOMIC DNA]</scope>
    <source>
        <strain evidence="7">cv. Svevo</strain>
    </source>
</reference>
<proteinExistence type="inferred from homology"/>
<dbReference type="Gene3D" id="2.30.170.40">
    <property type="entry name" value="Ribosomal protein L28/L24"/>
    <property type="match status" value="1"/>
</dbReference>
<dbReference type="PANTHER" id="PTHR13528">
    <property type="entry name" value="39S RIBOSOMAL PROTEIN L28, MITOCHONDRIAL"/>
    <property type="match status" value="1"/>
</dbReference>
<dbReference type="GO" id="GO:0005762">
    <property type="term" value="C:mitochondrial large ribosomal subunit"/>
    <property type="evidence" value="ECO:0007669"/>
    <property type="project" value="TreeGrafter"/>
</dbReference>
<dbReference type="GO" id="GO:0003735">
    <property type="term" value="F:structural constituent of ribosome"/>
    <property type="evidence" value="ECO:0007669"/>
    <property type="project" value="InterPro"/>
</dbReference>
<dbReference type="FunFam" id="2.30.170.40:FF:000003">
    <property type="entry name" value="54S ribosomal protein L24"/>
    <property type="match status" value="1"/>
</dbReference>
<sequence>MSFRAREIYKKVVRRVGGEGKLPAEVMDTVKNILPNSKVVMGRAKRGIFAGRHIQFGNKVSEDGGNKGRRLVLGFHVHGLFSSDAWGCLYMVSHRLRWGGGSATCPAEDKAPKHHSRDENGVESFRFSRGKMETERKYENGNGNLQNGNGNGIFYAETETKTDWSRRNWKPNVQEKRLFSYIHDRHIRVKVTTHALRCIDKAGGIDEYLLKTPYNKMDTEMGIAWKAKIEKMYSELAGMEVGFFPPEKEAKIEQGFEEIRSAKREFRSESRRALGVAKQSQLEATKADDDETTEVVDTNEEASDVAEKS</sequence>
<dbReference type="AlphaFoldDB" id="A0A9R1NQU7"/>
<evidence type="ECO:0000256" key="2">
    <source>
        <dbReference type="ARBA" id="ARBA00022980"/>
    </source>
</evidence>
<evidence type="ECO:0000313" key="7">
    <source>
        <dbReference type="Proteomes" id="UP000324705"/>
    </source>
</evidence>
<protein>
    <recommendedName>
        <fullName evidence="4">Large ribosomal subunit protein bL28m</fullName>
    </recommendedName>
</protein>
<feature type="region of interest" description="Disordered" evidence="5">
    <location>
        <begin position="277"/>
        <end position="309"/>
    </location>
</feature>
<dbReference type="OMA" id="NGENDSC"/>
<name>A0A9R1NQU7_TRITD</name>
<evidence type="ECO:0000256" key="1">
    <source>
        <dbReference type="ARBA" id="ARBA00008760"/>
    </source>
</evidence>